<proteinExistence type="predicted"/>
<keyword evidence="2" id="KW-1185">Reference proteome</keyword>
<evidence type="ECO:0000313" key="2">
    <source>
        <dbReference type="Proteomes" id="UP000076858"/>
    </source>
</evidence>
<reference evidence="1 2" key="1">
    <citation type="submission" date="2016-03" db="EMBL/GenBank/DDBJ databases">
        <title>EvidentialGene: Evidence-directed Construction of Genes on Genomes.</title>
        <authorList>
            <person name="Gilbert D.G."/>
            <person name="Choi J.-H."/>
            <person name="Mockaitis K."/>
            <person name="Colbourne J."/>
            <person name="Pfrender M."/>
        </authorList>
    </citation>
    <scope>NUCLEOTIDE SEQUENCE [LARGE SCALE GENOMIC DNA]</scope>
    <source>
        <strain evidence="1 2">Xinb3</strain>
        <tissue evidence="1">Complete organism</tissue>
    </source>
</reference>
<sequence length="78" mass="8811">SHNAIRTLLPNSVCHSQNEKSHSICTSKSEWIAPPPKSFYYEEVIKLRGVQVRIQFTCARAYIGGIERIATIRTLGHT</sequence>
<gene>
    <name evidence="1" type="ORF">APZ42_008240</name>
</gene>
<comment type="caution">
    <text evidence="1">The sequence shown here is derived from an EMBL/GenBank/DDBJ whole genome shotgun (WGS) entry which is preliminary data.</text>
</comment>
<protein>
    <submittedName>
        <fullName evidence="1">Uncharacterized protein</fullName>
    </submittedName>
</protein>
<organism evidence="1 2">
    <name type="scientific">Daphnia magna</name>
    <dbReference type="NCBI Taxonomy" id="35525"/>
    <lineage>
        <taxon>Eukaryota</taxon>
        <taxon>Metazoa</taxon>
        <taxon>Ecdysozoa</taxon>
        <taxon>Arthropoda</taxon>
        <taxon>Crustacea</taxon>
        <taxon>Branchiopoda</taxon>
        <taxon>Diplostraca</taxon>
        <taxon>Cladocera</taxon>
        <taxon>Anomopoda</taxon>
        <taxon>Daphniidae</taxon>
        <taxon>Daphnia</taxon>
    </lineage>
</organism>
<dbReference type="Proteomes" id="UP000076858">
    <property type="component" value="Unassembled WGS sequence"/>
</dbReference>
<dbReference type="AlphaFoldDB" id="A0A164ESM6"/>
<evidence type="ECO:0000313" key="1">
    <source>
        <dbReference type="EMBL" id="KZR97088.1"/>
    </source>
</evidence>
<feature type="non-terminal residue" evidence="1">
    <location>
        <position position="78"/>
    </location>
</feature>
<accession>A0A164ESM6</accession>
<feature type="non-terminal residue" evidence="1">
    <location>
        <position position="1"/>
    </location>
</feature>
<name>A0A164ESM6_9CRUS</name>
<dbReference type="EMBL" id="LRGB01022685">
    <property type="protein sequence ID" value="KZR97088.1"/>
    <property type="molecule type" value="Genomic_DNA"/>
</dbReference>